<evidence type="ECO:0000256" key="1">
    <source>
        <dbReference type="PROSITE-ProRule" id="PRU00409"/>
    </source>
</evidence>
<comment type="caution">
    <text evidence="3">The sequence shown here is derived from an EMBL/GenBank/DDBJ whole genome shotgun (WGS) entry which is preliminary data.</text>
</comment>
<keyword evidence="1" id="KW-0067">ATP-binding</keyword>
<dbReference type="InterPro" id="IPR040803">
    <property type="entry name" value="MfnD_preATP-grasp"/>
</dbReference>
<dbReference type="InterPro" id="IPR024710">
    <property type="entry name" value="MfnD"/>
</dbReference>
<dbReference type="EMBL" id="LKCM01000011">
    <property type="protein sequence ID" value="KPQ45325.1"/>
    <property type="molecule type" value="Genomic_DNA"/>
</dbReference>
<evidence type="ECO:0000313" key="3">
    <source>
        <dbReference type="EMBL" id="KPQ45325.1"/>
    </source>
</evidence>
<protein>
    <submittedName>
        <fullName evidence="3">Tetrahydromethanopterin:alpha-L-glutamate ligase</fullName>
        <ecNumber evidence="3">6.3.2.33</ecNumber>
    </submittedName>
</protein>
<dbReference type="SUPFAM" id="SSF56059">
    <property type="entry name" value="Glutathione synthetase ATP-binding domain-like"/>
    <property type="match status" value="1"/>
</dbReference>
<feature type="domain" description="ATP-grasp" evidence="2">
    <location>
        <begin position="90"/>
        <end position="279"/>
    </location>
</feature>
<dbReference type="GO" id="GO:0046872">
    <property type="term" value="F:metal ion binding"/>
    <property type="evidence" value="ECO:0007669"/>
    <property type="project" value="InterPro"/>
</dbReference>
<dbReference type="Gene3D" id="2.30.36.100">
    <property type="match status" value="1"/>
</dbReference>
<dbReference type="InterPro" id="IPR003806">
    <property type="entry name" value="ATP-grasp_PylC-type"/>
</dbReference>
<evidence type="ECO:0000313" key="4">
    <source>
        <dbReference type="Proteomes" id="UP000050360"/>
    </source>
</evidence>
<keyword evidence="1" id="KW-0547">Nucleotide-binding</keyword>
<dbReference type="PIRSF" id="PIRSF016766">
    <property type="entry name" value="UCP016766_ATPgrasp"/>
    <property type="match status" value="1"/>
</dbReference>
<dbReference type="EC" id="6.3.2.33" evidence="3"/>
<dbReference type="GO" id="GO:0005524">
    <property type="term" value="F:ATP binding"/>
    <property type="evidence" value="ECO:0007669"/>
    <property type="project" value="UniProtKB-UniRule"/>
</dbReference>
<reference evidence="3 4" key="1">
    <citation type="submission" date="2015-09" db="EMBL/GenBank/DDBJ databases">
        <title>A metagenomics-based metabolic model of nitrate-dependent anaerobic oxidation of methane by Methanoperedens-like archaea.</title>
        <authorList>
            <person name="Arshad A."/>
            <person name="Speth D.R."/>
            <person name="De Graaf R.M."/>
            <person name="Op Den Camp H.J."/>
            <person name="Jetten M.S."/>
            <person name="Welte C.U."/>
        </authorList>
    </citation>
    <scope>NUCLEOTIDE SEQUENCE [LARGE SCALE GENOMIC DNA]</scope>
</reference>
<dbReference type="AlphaFoldDB" id="A0A0P8CE52"/>
<dbReference type="Gene3D" id="3.30.470.20">
    <property type="entry name" value="ATP-grasp fold, B domain"/>
    <property type="match status" value="1"/>
</dbReference>
<name>A0A0P8CE52_9EURY</name>
<dbReference type="InterPro" id="IPR011761">
    <property type="entry name" value="ATP-grasp"/>
</dbReference>
<dbReference type="PROSITE" id="PS50975">
    <property type="entry name" value="ATP_GRASP"/>
    <property type="match status" value="1"/>
</dbReference>
<dbReference type="Proteomes" id="UP000050360">
    <property type="component" value="Unassembled WGS sequence"/>
</dbReference>
<sequence length="302" mass="32805">MKILVAEYAVGAGIEEFMLEGKAMLDTLVKSFVSCGHVVLYPSAGVKLQEGKAVRTTGFEETVRKLSKECDAALVIAPDEILGDLTEIVEKNSVNLGCPSNSIRLCADKLECTRTLSHAGIPVPETIGSGEYGGKYNGDFVIKPRFGCASEGIYRSKRGKLKEGFIATAFVEGEHLSVSLITGKTQLPLTVNRQLIEIKDNFSYKGSIVPYHCERNKEIIDVATKTARILGCCGYAGVDIALGDKPYVVDVNPRPTSSIIGISKVMETQIADLIIKSKFGELPDHVKINGSFTFKKDQLSFF</sequence>
<organism evidence="3 4">
    <name type="scientific">Candidatus Methanoperedens nitratireducens</name>
    <dbReference type="NCBI Taxonomy" id="1392998"/>
    <lineage>
        <taxon>Archaea</taxon>
        <taxon>Methanobacteriati</taxon>
        <taxon>Methanobacteriota</taxon>
        <taxon>Stenosarchaea group</taxon>
        <taxon>Methanomicrobia</taxon>
        <taxon>Methanosarcinales</taxon>
        <taxon>ANME-2 cluster</taxon>
        <taxon>Candidatus Methanoperedentaceae</taxon>
        <taxon>Candidatus Methanoperedens</taxon>
    </lineage>
</organism>
<evidence type="ECO:0000259" key="2">
    <source>
        <dbReference type="PROSITE" id="PS50975"/>
    </source>
</evidence>
<dbReference type="GO" id="GO:0016874">
    <property type="term" value="F:ligase activity"/>
    <property type="evidence" value="ECO:0007669"/>
    <property type="project" value="UniProtKB-KW"/>
</dbReference>
<accession>A0A0P8CE52</accession>
<gene>
    <name evidence="3" type="primary">mptN</name>
    <name evidence="3" type="ORF">MPEBLZ_00077</name>
</gene>
<keyword evidence="3" id="KW-0436">Ligase</keyword>
<dbReference type="Pfam" id="PF02655">
    <property type="entry name" value="ATP-grasp_3"/>
    <property type="match status" value="1"/>
</dbReference>
<proteinExistence type="predicted"/>
<dbReference type="Gene3D" id="3.40.50.11770">
    <property type="match status" value="1"/>
</dbReference>
<dbReference type="Pfam" id="PF18301">
    <property type="entry name" value="preATP-grasp_3"/>
    <property type="match status" value="1"/>
</dbReference>
<dbReference type="PATRIC" id="fig|1719120.3.peg.82"/>